<feature type="transmembrane region" description="Helical" evidence="7">
    <location>
        <begin position="144"/>
        <end position="165"/>
    </location>
</feature>
<dbReference type="Pfam" id="PF13440">
    <property type="entry name" value="Polysacc_synt_3"/>
    <property type="match status" value="1"/>
</dbReference>
<feature type="transmembrane region" description="Helical" evidence="7">
    <location>
        <begin position="211"/>
        <end position="234"/>
    </location>
</feature>
<reference evidence="8 9" key="1">
    <citation type="journal article" date="2013" name="Genome Announc.">
        <title>Genome Sequence of the Obligate Gammaproteobacterial Methanotroph Methylomicrobium album Strain BG8.</title>
        <authorList>
            <person name="Kits K.D."/>
            <person name="Kalyuzhnaya M.G."/>
            <person name="Klotz M.G."/>
            <person name="Jetten M.S."/>
            <person name="Op den Camp H.J."/>
            <person name="Vuilleumier S."/>
            <person name="Bringel F."/>
            <person name="Dispirito A.A."/>
            <person name="Murrell J.C."/>
            <person name="Bruce D."/>
            <person name="Cheng J.F."/>
            <person name="Copeland A."/>
            <person name="Goodwin L."/>
            <person name="Hauser L."/>
            <person name="Lajus A."/>
            <person name="Land M.L."/>
            <person name="Lapidus A."/>
            <person name="Lucas S."/>
            <person name="Medigue C."/>
            <person name="Pitluck S."/>
            <person name="Woyke T."/>
            <person name="Zeytun A."/>
            <person name="Stein L.Y."/>
        </authorList>
    </citation>
    <scope>NUCLEOTIDE SEQUENCE [LARGE SCALE GENOMIC DNA]</scope>
    <source>
        <strain evidence="8 9">BG8</strain>
    </source>
</reference>
<dbReference type="AlphaFoldDB" id="H8GPA4"/>
<evidence type="ECO:0000256" key="6">
    <source>
        <dbReference type="ARBA" id="ARBA00023136"/>
    </source>
</evidence>
<comment type="similarity">
    <text evidence="2">Belongs to the polysaccharide synthase family.</text>
</comment>
<dbReference type="EMBL" id="CM001475">
    <property type="protein sequence ID" value="EIC29690.1"/>
    <property type="molecule type" value="Genomic_DNA"/>
</dbReference>
<feature type="transmembrane region" description="Helical" evidence="7">
    <location>
        <begin position="115"/>
        <end position="137"/>
    </location>
</feature>
<dbReference type="PANTHER" id="PTHR30250">
    <property type="entry name" value="PST FAMILY PREDICTED COLANIC ACID TRANSPORTER"/>
    <property type="match status" value="1"/>
</dbReference>
<dbReference type="RefSeq" id="WP_005371744.1">
    <property type="nucleotide sequence ID" value="NZ_CM001475.1"/>
</dbReference>
<evidence type="ECO:0000256" key="1">
    <source>
        <dbReference type="ARBA" id="ARBA00004651"/>
    </source>
</evidence>
<dbReference type="PANTHER" id="PTHR30250:SF10">
    <property type="entry name" value="LIPOPOLYSACCHARIDE BIOSYNTHESIS PROTEIN WZXC"/>
    <property type="match status" value="1"/>
</dbReference>
<evidence type="ECO:0000256" key="7">
    <source>
        <dbReference type="SAM" id="Phobius"/>
    </source>
</evidence>
<evidence type="ECO:0000313" key="9">
    <source>
        <dbReference type="Proteomes" id="UP000005090"/>
    </source>
</evidence>
<gene>
    <name evidence="8" type="ORF">Metal_1924</name>
</gene>
<dbReference type="STRING" id="686340.Metal_1924"/>
<evidence type="ECO:0000256" key="5">
    <source>
        <dbReference type="ARBA" id="ARBA00022989"/>
    </source>
</evidence>
<comment type="subcellular location">
    <subcellularLocation>
        <location evidence="1">Cell membrane</location>
        <topology evidence="1">Multi-pass membrane protein</topology>
    </subcellularLocation>
</comment>
<evidence type="ECO:0000256" key="3">
    <source>
        <dbReference type="ARBA" id="ARBA00022475"/>
    </source>
</evidence>
<feature type="transmembrane region" description="Helical" evidence="7">
    <location>
        <begin position="254"/>
        <end position="271"/>
    </location>
</feature>
<dbReference type="CDD" id="cd13127">
    <property type="entry name" value="MATE_tuaB_like"/>
    <property type="match status" value="1"/>
</dbReference>
<keyword evidence="6 7" id="KW-0472">Membrane</keyword>
<keyword evidence="5 7" id="KW-1133">Transmembrane helix</keyword>
<protein>
    <submittedName>
        <fullName evidence="8">Membrane protein involved in the export of O-antigen and teichoic acid</fullName>
    </submittedName>
</protein>
<name>H8GPA4_METAL</name>
<evidence type="ECO:0000256" key="2">
    <source>
        <dbReference type="ARBA" id="ARBA00007430"/>
    </source>
</evidence>
<organism evidence="8 9">
    <name type="scientific">Methylomicrobium album BG8</name>
    <dbReference type="NCBI Taxonomy" id="686340"/>
    <lineage>
        <taxon>Bacteria</taxon>
        <taxon>Pseudomonadati</taxon>
        <taxon>Pseudomonadota</taxon>
        <taxon>Gammaproteobacteria</taxon>
        <taxon>Methylococcales</taxon>
        <taxon>Methylococcaceae</taxon>
        <taxon>Methylomicrobium</taxon>
    </lineage>
</organism>
<dbReference type="Proteomes" id="UP000005090">
    <property type="component" value="Chromosome"/>
</dbReference>
<dbReference type="GO" id="GO:0005886">
    <property type="term" value="C:plasma membrane"/>
    <property type="evidence" value="ECO:0007669"/>
    <property type="project" value="UniProtKB-SubCell"/>
</dbReference>
<sequence length="481" mass="52661">MPSLQNNVSKGILWSAVDVSLRQGSQFAVLIVMARILSPEDFGVMALLALFAGLANVFVDGGFGSALIQRQNVTRTDESTVFFFNLAMGFSALVALCVLAPYLARLFDKPILRPLTYAMAANVFIGAFGAIHTTLLTKELNLKLIARIGGIASAVSGALAIGLALEGFGPWSLALQVVAANAVSTLLLWHWHAWRPLWTFSFSSLRSYFRFGGYLLIVALADLLHTHLYSLLIGKFYQVREVGFYDRAQKTQSLPVNFIMLVINRVAFSAFSTLAEDRERLSRAFRKAQRLVLFVNTPLSILTIVLAEPIVLALFGEKWLPSAPLLQVLGIAGLLWPMHILNTNVLKAQGRSDLFFNIMLVKKSVAIGLTVWGSFYGIIAIAWAQVAASVFALAVNAYYSKIFLNYGVFRQLQDLLPSLTAGALAGAAAWLQSQHSGFSCYADLALGTFLAGLVYLLLARLLDVNTLTEFTGLFKKRSLQH</sequence>
<dbReference type="InterPro" id="IPR050833">
    <property type="entry name" value="Poly_Biosynth_Transport"/>
</dbReference>
<dbReference type="HOGENOM" id="CLU_026911_5_2_6"/>
<feature type="transmembrane region" description="Helical" evidence="7">
    <location>
        <begin position="171"/>
        <end position="191"/>
    </location>
</feature>
<evidence type="ECO:0000256" key="4">
    <source>
        <dbReference type="ARBA" id="ARBA00022692"/>
    </source>
</evidence>
<feature type="transmembrane region" description="Helical" evidence="7">
    <location>
        <begin position="80"/>
        <end position="103"/>
    </location>
</feature>
<feature type="transmembrane region" description="Helical" evidence="7">
    <location>
        <begin position="327"/>
        <end position="346"/>
    </location>
</feature>
<feature type="transmembrane region" description="Helical" evidence="7">
    <location>
        <begin position="291"/>
        <end position="315"/>
    </location>
</feature>
<keyword evidence="3" id="KW-1003">Cell membrane</keyword>
<keyword evidence="4 7" id="KW-0812">Transmembrane</keyword>
<feature type="transmembrane region" description="Helical" evidence="7">
    <location>
        <begin position="438"/>
        <end position="458"/>
    </location>
</feature>
<feature type="transmembrane region" description="Helical" evidence="7">
    <location>
        <begin position="42"/>
        <end position="68"/>
    </location>
</feature>
<dbReference type="eggNOG" id="COG2244">
    <property type="taxonomic scope" value="Bacteria"/>
</dbReference>
<feature type="transmembrane region" description="Helical" evidence="7">
    <location>
        <begin position="367"/>
        <end position="395"/>
    </location>
</feature>
<evidence type="ECO:0000313" key="8">
    <source>
        <dbReference type="EMBL" id="EIC29690.1"/>
    </source>
</evidence>
<proteinExistence type="inferred from homology"/>
<accession>H8GPA4</accession>
<keyword evidence="9" id="KW-1185">Reference proteome</keyword>